<dbReference type="AlphaFoldDB" id="A0A0S4JGN3"/>
<keyword evidence="4" id="KW-1185">Reference proteome</keyword>
<dbReference type="InterPro" id="IPR000210">
    <property type="entry name" value="BTB/POZ_dom"/>
</dbReference>
<dbReference type="PANTHER" id="PTHR24410:SF23">
    <property type="entry name" value="BTB DOMAIN-CONTAINING PROTEIN-RELATED"/>
    <property type="match status" value="1"/>
</dbReference>
<feature type="domain" description="BTB" evidence="2">
    <location>
        <begin position="52"/>
        <end position="119"/>
    </location>
</feature>
<proteinExistence type="predicted"/>
<evidence type="ECO:0000256" key="1">
    <source>
        <dbReference type="SAM" id="MobiDB-lite"/>
    </source>
</evidence>
<organism evidence="3 4">
    <name type="scientific">Bodo saltans</name>
    <name type="common">Flagellated protozoan</name>
    <dbReference type="NCBI Taxonomy" id="75058"/>
    <lineage>
        <taxon>Eukaryota</taxon>
        <taxon>Discoba</taxon>
        <taxon>Euglenozoa</taxon>
        <taxon>Kinetoplastea</taxon>
        <taxon>Metakinetoplastina</taxon>
        <taxon>Eubodonida</taxon>
        <taxon>Bodonidae</taxon>
        <taxon>Bodo</taxon>
    </lineage>
</organism>
<dbReference type="Gene3D" id="1.25.40.420">
    <property type="match status" value="1"/>
</dbReference>
<dbReference type="SMART" id="SM00225">
    <property type="entry name" value="BTB"/>
    <property type="match status" value="1"/>
</dbReference>
<dbReference type="Gene3D" id="3.30.710.10">
    <property type="entry name" value="Potassium Channel Kv1.1, Chain A"/>
    <property type="match status" value="1"/>
</dbReference>
<dbReference type="VEuPathDB" id="TriTrypDB:BSAL_13895"/>
<name>A0A0S4JGN3_BODSA</name>
<dbReference type="SUPFAM" id="SSF54695">
    <property type="entry name" value="POZ domain"/>
    <property type="match status" value="1"/>
</dbReference>
<dbReference type="PANTHER" id="PTHR24410">
    <property type="entry name" value="HL07962P-RELATED"/>
    <property type="match status" value="1"/>
</dbReference>
<gene>
    <name evidence="3" type="ORF">BSAL_13895</name>
</gene>
<evidence type="ECO:0000313" key="3">
    <source>
        <dbReference type="EMBL" id="CUG88140.1"/>
    </source>
</evidence>
<dbReference type="Proteomes" id="UP000051952">
    <property type="component" value="Unassembled WGS sequence"/>
</dbReference>
<feature type="region of interest" description="Disordered" evidence="1">
    <location>
        <begin position="1"/>
        <end position="22"/>
    </location>
</feature>
<sequence length="469" mass="51857">MMKKGRGKSGQHADSARVVADETSSDSVVRSVGDGSSAISSLTSALNDSKFSDVIFVLGTKEFHAHRAILAARSEVFYQMLYGGMKESHEKRIVVEAQDPDNFFTVLQWAYSGRVRMSAREVLGVLQLANYYAFPDLEEHCRTLASSFIDNPNVVSLLDSAIEIGEESIIDLALAYISVNAITTISQPSWLTLCKMGVEKVLALDELDCAECLLYDRTMDWIQHNSEGDAANEKSLLAAFLPRIRLPQLSVKDLLEKVKPTVNTLQVHFQEYVEALEYKLCPQHFFSSPSASPPNAQSFRSRKPTYLGKITLNTVPVSFLDGWTLVVEQDARMALDEEKLRGIHPSAVTYVCVGERVRGTQHISVIAVGHVEVALRRSNNVQHFFQDGSVYWCNAPTQLFGFSPTPDQRTSMDMNPIERDKKLMWNLGAPGTVGGSAISNAAATSGDSGFGRTPFTTSPELKLRFVYVK</sequence>
<dbReference type="SMART" id="SM00875">
    <property type="entry name" value="BACK"/>
    <property type="match status" value="1"/>
</dbReference>
<dbReference type="InterPro" id="IPR051481">
    <property type="entry name" value="BTB-POZ/Galectin-3-binding"/>
</dbReference>
<evidence type="ECO:0000259" key="2">
    <source>
        <dbReference type="PROSITE" id="PS50097"/>
    </source>
</evidence>
<dbReference type="InterPro" id="IPR011333">
    <property type="entry name" value="SKP1/BTB/POZ_sf"/>
</dbReference>
<dbReference type="Pfam" id="PF07707">
    <property type="entry name" value="BACK"/>
    <property type="match status" value="1"/>
</dbReference>
<dbReference type="EMBL" id="CYKH01001618">
    <property type="protein sequence ID" value="CUG88140.1"/>
    <property type="molecule type" value="Genomic_DNA"/>
</dbReference>
<dbReference type="OrthoDB" id="5830191at2759"/>
<dbReference type="PROSITE" id="PS50097">
    <property type="entry name" value="BTB"/>
    <property type="match status" value="1"/>
</dbReference>
<dbReference type="InterPro" id="IPR011705">
    <property type="entry name" value="BACK"/>
</dbReference>
<protein>
    <recommendedName>
        <fullName evidence="2">BTB domain-containing protein</fullName>
    </recommendedName>
</protein>
<reference evidence="4" key="1">
    <citation type="submission" date="2015-09" db="EMBL/GenBank/DDBJ databases">
        <authorList>
            <consortium name="Pathogen Informatics"/>
        </authorList>
    </citation>
    <scope>NUCLEOTIDE SEQUENCE [LARGE SCALE GENOMIC DNA]</scope>
    <source>
        <strain evidence="4">Lake Konstanz</strain>
    </source>
</reference>
<evidence type="ECO:0000313" key="4">
    <source>
        <dbReference type="Proteomes" id="UP000051952"/>
    </source>
</evidence>
<accession>A0A0S4JGN3</accession>
<dbReference type="CDD" id="cd18314">
    <property type="entry name" value="BTB_POZ_trishanku-like"/>
    <property type="match status" value="1"/>
</dbReference>
<dbReference type="Pfam" id="PF00651">
    <property type="entry name" value="BTB"/>
    <property type="match status" value="1"/>
</dbReference>